<feature type="chain" id="PRO_5012623825" description="DUF4440 domain-containing protein" evidence="1">
    <location>
        <begin position="25"/>
        <end position="147"/>
    </location>
</feature>
<comment type="caution">
    <text evidence="3">The sequence shown here is derived from an EMBL/GenBank/DDBJ whole genome shotgun (WGS) entry which is preliminary data.</text>
</comment>
<evidence type="ECO:0000313" key="4">
    <source>
        <dbReference type="Proteomes" id="UP000214603"/>
    </source>
</evidence>
<dbReference type="Gene3D" id="3.10.450.50">
    <property type="match status" value="1"/>
</dbReference>
<keyword evidence="1" id="KW-0732">Signal</keyword>
<name>A0A225MD78_9BURK</name>
<feature type="domain" description="DUF4440" evidence="2">
    <location>
        <begin position="30"/>
        <end position="138"/>
    </location>
</feature>
<dbReference type="AlphaFoldDB" id="A0A225MD78"/>
<dbReference type="InterPro" id="IPR032710">
    <property type="entry name" value="NTF2-like_dom_sf"/>
</dbReference>
<gene>
    <name evidence="3" type="ORF">CEY11_13140</name>
</gene>
<dbReference type="RefSeq" id="WP_088603859.1">
    <property type="nucleotide sequence ID" value="NZ_NJIH01000007.1"/>
</dbReference>
<dbReference type="InterPro" id="IPR027843">
    <property type="entry name" value="DUF4440"/>
</dbReference>
<evidence type="ECO:0000256" key="1">
    <source>
        <dbReference type="SAM" id="SignalP"/>
    </source>
</evidence>
<evidence type="ECO:0000259" key="2">
    <source>
        <dbReference type="Pfam" id="PF14534"/>
    </source>
</evidence>
<dbReference type="EMBL" id="NJIH01000007">
    <property type="protein sequence ID" value="OWT59128.1"/>
    <property type="molecule type" value="Genomic_DNA"/>
</dbReference>
<proteinExistence type="predicted"/>
<dbReference type="Proteomes" id="UP000214603">
    <property type="component" value="Unassembled WGS sequence"/>
</dbReference>
<feature type="signal peptide" evidence="1">
    <location>
        <begin position="1"/>
        <end position="24"/>
    </location>
</feature>
<keyword evidence="4" id="KW-1185">Reference proteome</keyword>
<organism evidence="3 4">
    <name type="scientific">Candidimonas nitroreducens</name>
    <dbReference type="NCBI Taxonomy" id="683354"/>
    <lineage>
        <taxon>Bacteria</taxon>
        <taxon>Pseudomonadati</taxon>
        <taxon>Pseudomonadota</taxon>
        <taxon>Betaproteobacteria</taxon>
        <taxon>Burkholderiales</taxon>
        <taxon>Alcaligenaceae</taxon>
        <taxon>Candidimonas</taxon>
    </lineage>
</organism>
<dbReference type="SUPFAM" id="SSF54427">
    <property type="entry name" value="NTF2-like"/>
    <property type="match status" value="1"/>
</dbReference>
<dbReference type="Pfam" id="PF14534">
    <property type="entry name" value="DUF4440"/>
    <property type="match status" value="1"/>
</dbReference>
<accession>A0A225MD78</accession>
<dbReference type="OrthoDB" id="5642102at2"/>
<reference evidence="4" key="1">
    <citation type="submission" date="2017-06" db="EMBL/GenBank/DDBJ databases">
        <title>Herbaspirillum phytohormonus sp. nov., isolated from the root nodule of Robinia pseudoacacia in lead-zinc mine.</title>
        <authorList>
            <person name="Fan M."/>
            <person name="Lin Y."/>
        </authorList>
    </citation>
    <scope>NUCLEOTIDE SEQUENCE [LARGE SCALE GENOMIC DNA]</scope>
    <source>
        <strain evidence="4">SC-089</strain>
    </source>
</reference>
<evidence type="ECO:0000313" key="3">
    <source>
        <dbReference type="EMBL" id="OWT59128.1"/>
    </source>
</evidence>
<sequence length="147" mass="16683">MNHTRIGVFLSILALQFCCAGAIAGDAAEIRTRLQQWADSFNNRDTAAACDLFSKSLVSDVQGQGEANYETRCAIIRKALGDKRRRFHYDLRIKEIMADKTMAVVRLEWILKISPGDATSTESGLDIFRKESDGQWRIIRYMAYSRD</sequence>
<protein>
    <recommendedName>
        <fullName evidence="2">DUF4440 domain-containing protein</fullName>
    </recommendedName>
</protein>